<organism evidence="1 2">
    <name type="scientific">Nonomuraea solani</name>
    <dbReference type="NCBI Taxonomy" id="1144553"/>
    <lineage>
        <taxon>Bacteria</taxon>
        <taxon>Bacillati</taxon>
        <taxon>Actinomycetota</taxon>
        <taxon>Actinomycetes</taxon>
        <taxon>Streptosporangiales</taxon>
        <taxon>Streptosporangiaceae</taxon>
        <taxon>Nonomuraea</taxon>
    </lineage>
</organism>
<dbReference type="EMBL" id="FNVT01000001">
    <property type="protein sequence ID" value="SEF80242.1"/>
    <property type="molecule type" value="Genomic_DNA"/>
</dbReference>
<protein>
    <recommendedName>
        <fullName evidence="3">Excreted virulence factor EspC, type VII ESX diderm</fullName>
    </recommendedName>
</protein>
<evidence type="ECO:0008006" key="3">
    <source>
        <dbReference type="Google" id="ProtNLM"/>
    </source>
</evidence>
<name>A0A1H5UYL3_9ACTN</name>
<dbReference type="Proteomes" id="UP000236732">
    <property type="component" value="Unassembled WGS sequence"/>
</dbReference>
<dbReference type="RefSeq" id="WP_103954223.1">
    <property type="nucleotide sequence ID" value="NZ_FNVT01000001.1"/>
</dbReference>
<accession>A0A1H5UYL3</accession>
<evidence type="ECO:0000313" key="1">
    <source>
        <dbReference type="EMBL" id="SEF80242.1"/>
    </source>
</evidence>
<reference evidence="1 2" key="1">
    <citation type="submission" date="2016-10" db="EMBL/GenBank/DDBJ databases">
        <authorList>
            <person name="de Groot N.N."/>
        </authorList>
    </citation>
    <scope>NUCLEOTIDE SEQUENCE [LARGE SCALE GENOMIC DNA]</scope>
    <source>
        <strain evidence="1 2">CGMCC 4.7037</strain>
    </source>
</reference>
<proteinExistence type="predicted"/>
<sequence length="112" mass="11944">MDEPLIDPATAGDKTMCKPEALRDVAGKLSKDLLPGLTAIRDQTYRLPDGAAGDWDVALGYTGTVSRAHEATRDSLRLVLDQVQRVIDDLVATADTVREADERAAGAAPRNG</sequence>
<dbReference type="OrthoDB" id="3539271at2"/>
<evidence type="ECO:0000313" key="2">
    <source>
        <dbReference type="Proteomes" id="UP000236732"/>
    </source>
</evidence>
<dbReference type="AlphaFoldDB" id="A0A1H5UYL3"/>
<gene>
    <name evidence="1" type="ORF">SAMN05444920_101704</name>
</gene>
<keyword evidence="2" id="KW-1185">Reference proteome</keyword>